<dbReference type="InterPro" id="IPR019787">
    <property type="entry name" value="Znf_PHD-finger"/>
</dbReference>
<evidence type="ECO:0000256" key="1">
    <source>
        <dbReference type="ARBA" id="ARBA00022723"/>
    </source>
</evidence>
<evidence type="ECO:0000313" key="8">
    <source>
        <dbReference type="EMBL" id="CAH0480779.1"/>
    </source>
</evidence>
<proteinExistence type="predicted"/>
<feature type="compositionally biased region" description="Basic residues" evidence="5">
    <location>
        <begin position="409"/>
        <end position="419"/>
    </location>
</feature>
<keyword evidence="1" id="KW-0479">Metal-binding</keyword>
<reference evidence="8" key="1">
    <citation type="submission" date="2021-11" db="EMBL/GenBank/DDBJ databases">
        <authorList>
            <person name="Islam A."/>
            <person name="Islam S."/>
            <person name="Flora M.S."/>
            <person name="Rahman M."/>
            <person name="Ziaur R.M."/>
            <person name="Epstein J.H."/>
            <person name="Hassan M."/>
            <person name="Klassen M."/>
            <person name="Woodard K."/>
            <person name="Webb A."/>
            <person name="Webby R.J."/>
            <person name="El Zowalaty M.E."/>
        </authorList>
    </citation>
    <scope>NUCLEOTIDE SEQUENCE</scope>
    <source>
        <strain evidence="8">Pbs3</strain>
    </source>
</reference>
<dbReference type="EMBL" id="CAKKTJ010000326">
    <property type="protein sequence ID" value="CAH0480779.1"/>
    <property type="molecule type" value="Genomic_DNA"/>
</dbReference>
<dbReference type="Gene3D" id="3.30.40.10">
    <property type="entry name" value="Zinc/RING finger domain, C3HC4 (zinc finger)"/>
    <property type="match status" value="1"/>
</dbReference>
<dbReference type="InterPro" id="IPR019786">
    <property type="entry name" value="Zinc_finger_PHD-type_CS"/>
</dbReference>
<name>A0AAU9L7S8_9STRA</name>
<protein>
    <recommendedName>
        <fullName evidence="10">PHD-type domain-containing protein</fullName>
    </recommendedName>
</protein>
<dbReference type="CDD" id="cd15539">
    <property type="entry name" value="PHD1_AIRE"/>
    <property type="match status" value="1"/>
</dbReference>
<evidence type="ECO:0000259" key="7">
    <source>
        <dbReference type="PROSITE" id="PS51293"/>
    </source>
</evidence>
<feature type="region of interest" description="Disordered" evidence="5">
    <location>
        <begin position="353"/>
        <end position="381"/>
    </location>
</feature>
<feature type="compositionally biased region" description="Polar residues" evidence="5">
    <location>
        <begin position="362"/>
        <end position="381"/>
    </location>
</feature>
<dbReference type="GO" id="GO:0008270">
    <property type="term" value="F:zinc ion binding"/>
    <property type="evidence" value="ECO:0007669"/>
    <property type="project" value="UniProtKB-KW"/>
</dbReference>
<dbReference type="InterPro" id="IPR011011">
    <property type="entry name" value="Znf_FYVE_PHD"/>
</dbReference>
<dbReference type="PROSITE" id="PS50016">
    <property type="entry name" value="ZF_PHD_2"/>
    <property type="match status" value="1"/>
</dbReference>
<dbReference type="Gene3D" id="1.10.10.60">
    <property type="entry name" value="Homeodomain-like"/>
    <property type="match status" value="1"/>
</dbReference>
<sequence length="432" mass="48648">MLEKNDDASRAEIPPMMLHEERSAQVYTPQCRQRWGKQSVEGAISLPNAEDIEEFLTEFAWLKESEIALQCLFDSGFDLPKAVQLLHAARKKRHKAQRDWNEHVKPEAFINAIETHGKKFYLVKRALGQGVTTREVVSKYYLWKRTTECKKWLRRLTNKKHKKKKEIELLRLGNESDVGPEAETFGSIHSNRCELCATGGRLLCCDGCTRAYHFSCVQAPIPELPRGDDDWFCPFCQKVFGSAKPKMIPSQDNKYCKMCLPFAGVPRTLMQFVTTSSNQEKGDRAKRTLERDDLNLNNEISNHDAASSALSSTEKVVLNIVFRGSLTNAELDTTRANALSCCLHNDRITNGKQEHKPAGLSIPNQPSGPTIPSHCGSSQATSNIAPEHFVETNSAEMGKAFVHVERTVSGRKRHRKTMAPRRIPPSQVDNSS</sequence>
<gene>
    <name evidence="8" type="ORF">PBS003_LOCUS7394</name>
</gene>
<evidence type="ECO:0008006" key="10">
    <source>
        <dbReference type="Google" id="ProtNLM"/>
    </source>
</evidence>
<dbReference type="PANTHER" id="PTHR24102:SF28">
    <property type="entry name" value="PHD-TYPE DOMAIN-CONTAINING PROTEIN"/>
    <property type="match status" value="1"/>
</dbReference>
<accession>A0AAU9L7S8</accession>
<dbReference type="PANTHER" id="PTHR24102">
    <property type="entry name" value="PHD FINGER PROTEIN"/>
    <property type="match status" value="1"/>
</dbReference>
<dbReference type="Pfam" id="PF00628">
    <property type="entry name" value="PHD"/>
    <property type="match status" value="1"/>
</dbReference>
<dbReference type="InterPro" id="IPR017884">
    <property type="entry name" value="SANT_dom"/>
</dbReference>
<keyword evidence="2 4" id="KW-0863">Zinc-finger</keyword>
<feature type="region of interest" description="Disordered" evidence="5">
    <location>
        <begin position="407"/>
        <end position="432"/>
    </location>
</feature>
<evidence type="ECO:0000313" key="9">
    <source>
        <dbReference type="Proteomes" id="UP001160483"/>
    </source>
</evidence>
<evidence type="ECO:0000256" key="2">
    <source>
        <dbReference type="ARBA" id="ARBA00022771"/>
    </source>
</evidence>
<dbReference type="SMART" id="SM00249">
    <property type="entry name" value="PHD"/>
    <property type="match status" value="1"/>
</dbReference>
<organism evidence="8 9">
    <name type="scientific">Peronospora belbahrii</name>
    <dbReference type="NCBI Taxonomy" id="622444"/>
    <lineage>
        <taxon>Eukaryota</taxon>
        <taxon>Sar</taxon>
        <taxon>Stramenopiles</taxon>
        <taxon>Oomycota</taxon>
        <taxon>Peronosporomycetes</taxon>
        <taxon>Peronosporales</taxon>
        <taxon>Peronosporaceae</taxon>
        <taxon>Peronospora</taxon>
    </lineage>
</organism>
<dbReference type="PROSITE" id="PS51293">
    <property type="entry name" value="SANT"/>
    <property type="match status" value="1"/>
</dbReference>
<dbReference type="PROSITE" id="PS01359">
    <property type="entry name" value="ZF_PHD_1"/>
    <property type="match status" value="1"/>
</dbReference>
<comment type="caution">
    <text evidence="8">The sequence shown here is derived from an EMBL/GenBank/DDBJ whole genome shotgun (WGS) entry which is preliminary data.</text>
</comment>
<dbReference type="AlphaFoldDB" id="A0AAU9L7S8"/>
<keyword evidence="3" id="KW-0862">Zinc</keyword>
<feature type="domain" description="PHD-type" evidence="6">
    <location>
        <begin position="190"/>
        <end position="239"/>
    </location>
</feature>
<feature type="domain" description="SANT" evidence="7">
    <location>
        <begin position="107"/>
        <end position="148"/>
    </location>
</feature>
<dbReference type="InterPro" id="IPR001965">
    <property type="entry name" value="Znf_PHD"/>
</dbReference>
<dbReference type="InterPro" id="IPR013083">
    <property type="entry name" value="Znf_RING/FYVE/PHD"/>
</dbReference>
<dbReference type="SUPFAM" id="SSF57903">
    <property type="entry name" value="FYVE/PHD zinc finger"/>
    <property type="match status" value="1"/>
</dbReference>
<evidence type="ECO:0000256" key="5">
    <source>
        <dbReference type="SAM" id="MobiDB-lite"/>
    </source>
</evidence>
<evidence type="ECO:0000256" key="3">
    <source>
        <dbReference type="ARBA" id="ARBA00022833"/>
    </source>
</evidence>
<evidence type="ECO:0000256" key="4">
    <source>
        <dbReference type="PROSITE-ProRule" id="PRU00146"/>
    </source>
</evidence>
<evidence type="ECO:0000259" key="6">
    <source>
        <dbReference type="PROSITE" id="PS50016"/>
    </source>
</evidence>
<dbReference type="Proteomes" id="UP001160483">
    <property type="component" value="Unassembled WGS sequence"/>
</dbReference>